<dbReference type="OrthoDB" id="9798386at2"/>
<dbReference type="Gene3D" id="3.40.50.200">
    <property type="entry name" value="Peptidase S8/S53 domain"/>
    <property type="match status" value="1"/>
</dbReference>
<dbReference type="SUPFAM" id="SSF52743">
    <property type="entry name" value="Subtilisin-like"/>
    <property type="match status" value="1"/>
</dbReference>
<protein>
    <submittedName>
        <fullName evidence="7">S8 family serine peptidase</fullName>
    </submittedName>
</protein>
<dbReference type="InterPro" id="IPR000209">
    <property type="entry name" value="Peptidase_S8/S53_dom"/>
</dbReference>
<dbReference type="InterPro" id="IPR015500">
    <property type="entry name" value="Peptidase_S8_subtilisin-rel"/>
</dbReference>
<comment type="similarity">
    <text evidence="1 5">Belongs to the peptidase S8 family.</text>
</comment>
<feature type="active site" description="Charge relay system" evidence="5">
    <location>
        <position position="337"/>
    </location>
</feature>
<dbReference type="InterPro" id="IPR036852">
    <property type="entry name" value="Peptidase_S8/S53_dom_sf"/>
</dbReference>
<dbReference type="InterPro" id="IPR023827">
    <property type="entry name" value="Peptidase_S8_Asp-AS"/>
</dbReference>
<feature type="active site" description="Charge relay system" evidence="5">
    <location>
        <position position="146"/>
    </location>
</feature>
<evidence type="ECO:0000256" key="1">
    <source>
        <dbReference type="ARBA" id="ARBA00011073"/>
    </source>
</evidence>
<evidence type="ECO:0000256" key="2">
    <source>
        <dbReference type="ARBA" id="ARBA00022670"/>
    </source>
</evidence>
<dbReference type="AlphaFoldDB" id="A0A559JB68"/>
<evidence type="ECO:0000256" key="3">
    <source>
        <dbReference type="ARBA" id="ARBA00022801"/>
    </source>
</evidence>
<keyword evidence="8" id="KW-1185">Reference proteome</keyword>
<dbReference type="PANTHER" id="PTHR43806">
    <property type="entry name" value="PEPTIDASE S8"/>
    <property type="match status" value="1"/>
</dbReference>
<evidence type="ECO:0000256" key="5">
    <source>
        <dbReference type="PROSITE-ProRule" id="PRU01240"/>
    </source>
</evidence>
<dbReference type="PROSITE" id="PS00136">
    <property type="entry name" value="SUBTILASE_ASP"/>
    <property type="match status" value="1"/>
</dbReference>
<evidence type="ECO:0000256" key="4">
    <source>
        <dbReference type="ARBA" id="ARBA00022825"/>
    </source>
</evidence>
<keyword evidence="3 5" id="KW-0378">Hydrolase</keyword>
<dbReference type="GO" id="GO:0006508">
    <property type="term" value="P:proteolysis"/>
    <property type="evidence" value="ECO:0007669"/>
    <property type="project" value="UniProtKB-KW"/>
</dbReference>
<gene>
    <name evidence="7" type="ORF">FPZ45_19280</name>
</gene>
<dbReference type="Proteomes" id="UP000316330">
    <property type="component" value="Unassembled WGS sequence"/>
</dbReference>
<dbReference type="InterPro" id="IPR050131">
    <property type="entry name" value="Peptidase_S8_subtilisin-like"/>
</dbReference>
<keyword evidence="4 5" id="KW-0720">Serine protease</keyword>
<feature type="active site" description="Charge relay system" evidence="5">
    <location>
        <position position="179"/>
    </location>
</feature>
<dbReference type="Pfam" id="PF00082">
    <property type="entry name" value="Peptidase_S8"/>
    <property type="match status" value="1"/>
</dbReference>
<evidence type="ECO:0000259" key="6">
    <source>
        <dbReference type="Pfam" id="PF00082"/>
    </source>
</evidence>
<comment type="caution">
    <text evidence="7">The sequence shown here is derived from an EMBL/GenBank/DDBJ whole genome shotgun (WGS) entry which is preliminary data.</text>
</comment>
<dbReference type="EMBL" id="VNJJ01000013">
    <property type="protein sequence ID" value="TVX97101.1"/>
    <property type="molecule type" value="Genomic_DNA"/>
</dbReference>
<dbReference type="PROSITE" id="PS00137">
    <property type="entry name" value="SUBTILASE_HIS"/>
    <property type="match status" value="1"/>
</dbReference>
<dbReference type="PANTHER" id="PTHR43806:SF11">
    <property type="entry name" value="CEREVISIN-RELATED"/>
    <property type="match status" value="1"/>
</dbReference>
<dbReference type="GO" id="GO:0004252">
    <property type="term" value="F:serine-type endopeptidase activity"/>
    <property type="evidence" value="ECO:0007669"/>
    <property type="project" value="UniProtKB-UniRule"/>
</dbReference>
<accession>A0A559JB68</accession>
<dbReference type="SUPFAM" id="SSF89260">
    <property type="entry name" value="Collagen-binding domain"/>
    <property type="match status" value="2"/>
</dbReference>
<proteinExistence type="inferred from homology"/>
<reference evidence="7 8" key="1">
    <citation type="submission" date="2019-07" db="EMBL/GenBank/DDBJ databases">
        <authorList>
            <person name="Kim J."/>
        </authorList>
    </citation>
    <scope>NUCLEOTIDE SEQUENCE [LARGE SCALE GENOMIC DNA]</scope>
    <source>
        <strain evidence="7 8">G13</strain>
    </source>
</reference>
<dbReference type="PROSITE" id="PS51892">
    <property type="entry name" value="SUBTILASE"/>
    <property type="match status" value="1"/>
</dbReference>
<feature type="domain" description="Peptidase S8/S53" evidence="6">
    <location>
        <begin position="141"/>
        <end position="385"/>
    </location>
</feature>
<evidence type="ECO:0000313" key="7">
    <source>
        <dbReference type="EMBL" id="TVX97101.1"/>
    </source>
</evidence>
<dbReference type="InterPro" id="IPR022398">
    <property type="entry name" value="Peptidase_S8_His-AS"/>
</dbReference>
<dbReference type="Gene3D" id="2.60.120.380">
    <property type="match status" value="2"/>
</dbReference>
<name>A0A559JB68_9BACL</name>
<organism evidence="7 8">
    <name type="scientific">Cohnella terricola</name>
    <dbReference type="NCBI Taxonomy" id="1289167"/>
    <lineage>
        <taxon>Bacteria</taxon>
        <taxon>Bacillati</taxon>
        <taxon>Bacillota</taxon>
        <taxon>Bacilli</taxon>
        <taxon>Bacillales</taxon>
        <taxon>Paenibacillaceae</taxon>
        <taxon>Cohnella</taxon>
    </lineage>
</organism>
<evidence type="ECO:0000313" key="8">
    <source>
        <dbReference type="Proteomes" id="UP000316330"/>
    </source>
</evidence>
<dbReference type="PRINTS" id="PR00723">
    <property type="entry name" value="SUBTILISIN"/>
</dbReference>
<sequence>MVDTPTNLWVFSPKNIGRRRDFVVETRNLLLGKFQRIKVWLTLYNDSRANLHSRTYGWRRATACLLAILCCATILFNYSSSQKVVENPVAPKGAEVRTAVRAQASDTDGGKLASPLPIPSYLRAIEIPDAWAQLNEDVTSTIAIVDTGVDFNIPELKALLMNGKNLINERKSAQDDNGHGTAVAGVIAAVAKAGESSPGKGRWKGKLLPVKSLDQFGAGNEEKLTQGIIYAVDQGADIIVLSLGLRRDAPGLRDAVAYAERRDVLLIAASGNDAAVFGEKAAVQYPAAYPSVLSVTGLEGKKPVAQATAGPENDVGAPWRVQTLAVGGGGIEMEGTSMGAPQVAAVAAMIKAEHPDWKPIQIRETIRKSAQAVGGVPWSPSAGYGLLSAAQALQADDHIDWRKPNNTKARASEFPLGKEVVGAWGSPADSAWYVFDAPYDGVYGVSGDAARFALYGANGIVKPFPAEVVPEVLLAQWPVKKGRNWLQVRQAAESSALSEGYRLVSAFAMNPDAFEPNDTAATAAHLPARSQEWTGTFHKRGDVDWFVINLPKPGILKLTVTPDTTRIDPEIRIQPAGGQMIIVDERGDGGIEYWTLNNAKAGKYYFRISNAVSSNPEAVIGTYTASLEYITDKEDFYEPNDSALTATPLTPDKIHNALIQTAKDQDWFKFQITKAQTVKLDVSHIPAEMKLSVELRDKKLQTLSKWSNGEKEKTLSGEKKLTPGTYHLRVTADRPNRNQYYGLWLQYSTD</sequence>
<keyword evidence="2 5" id="KW-0645">Protease</keyword>